<feature type="domain" description="Mur ligase central" evidence="23">
    <location>
        <begin position="47"/>
        <end position="261"/>
    </location>
</feature>
<evidence type="ECO:0000256" key="14">
    <source>
        <dbReference type="ARBA" id="ARBA00030048"/>
    </source>
</evidence>
<evidence type="ECO:0000259" key="23">
    <source>
        <dbReference type="Pfam" id="PF08245"/>
    </source>
</evidence>
<dbReference type="PIRSF" id="PIRSF001563">
    <property type="entry name" value="Folylpolyglu_synth"/>
    <property type="match status" value="1"/>
</dbReference>
<dbReference type="InterPro" id="IPR036565">
    <property type="entry name" value="Mur-like_cat_sf"/>
</dbReference>
<comment type="similarity">
    <text evidence="4 21">Belongs to the folylpolyglutamate synthase family.</text>
</comment>
<evidence type="ECO:0000256" key="21">
    <source>
        <dbReference type="PIRNR" id="PIRNR001563"/>
    </source>
</evidence>
<evidence type="ECO:0000256" key="19">
    <source>
        <dbReference type="ARBA" id="ARBA00049035"/>
    </source>
</evidence>
<evidence type="ECO:0000313" key="24">
    <source>
        <dbReference type="EMBL" id="MBK1632737.1"/>
    </source>
</evidence>
<dbReference type="RefSeq" id="WP_200240525.1">
    <property type="nucleotide sequence ID" value="NZ_NRRV01000056.1"/>
</dbReference>
<dbReference type="PANTHER" id="PTHR11136:SF0">
    <property type="entry name" value="DIHYDROFOLATE SYNTHETASE-RELATED"/>
    <property type="match status" value="1"/>
</dbReference>
<organism evidence="24 25">
    <name type="scientific">Thiohalocapsa halophila</name>
    <dbReference type="NCBI Taxonomy" id="69359"/>
    <lineage>
        <taxon>Bacteria</taxon>
        <taxon>Pseudomonadati</taxon>
        <taxon>Pseudomonadota</taxon>
        <taxon>Gammaproteobacteria</taxon>
        <taxon>Chromatiales</taxon>
        <taxon>Chromatiaceae</taxon>
        <taxon>Thiohalocapsa</taxon>
    </lineage>
</organism>
<dbReference type="EMBL" id="NRRV01000056">
    <property type="protein sequence ID" value="MBK1632737.1"/>
    <property type="molecule type" value="Genomic_DNA"/>
</dbReference>
<keyword evidence="8 21" id="KW-0436">Ligase</keyword>
<dbReference type="InterPro" id="IPR001645">
    <property type="entry name" value="Folylpolyglutamate_synth"/>
</dbReference>
<evidence type="ECO:0000256" key="5">
    <source>
        <dbReference type="ARBA" id="ARBA00013023"/>
    </source>
</evidence>
<dbReference type="InterPro" id="IPR004101">
    <property type="entry name" value="Mur_ligase_C"/>
</dbReference>
<evidence type="ECO:0000256" key="11">
    <source>
        <dbReference type="ARBA" id="ARBA00022840"/>
    </source>
</evidence>
<keyword evidence="12" id="KW-0460">Magnesium</keyword>
<dbReference type="InterPro" id="IPR036615">
    <property type="entry name" value="Mur_ligase_C_dom_sf"/>
</dbReference>
<evidence type="ECO:0000256" key="1">
    <source>
        <dbReference type="ARBA" id="ARBA00002714"/>
    </source>
</evidence>
<comment type="pathway">
    <text evidence="3">Cofactor biosynthesis; tetrahydrofolylpolyglutamate biosynthesis.</text>
</comment>
<comment type="pathway">
    <text evidence="2">Cofactor biosynthesis; tetrahydrofolate biosynthesis; 7,8-dihydrofolate from 2-amino-4-hydroxy-6-hydroxymethyl-7,8-dihydropteridine diphosphate and 4-aminobenzoate: step 2/2.</text>
</comment>
<comment type="function">
    <text evidence="1">Functions in two distinct reactions of the de novo folate biosynthetic pathway. Catalyzes the addition of a glutamate residue to dihydropteroate (7,8-dihydropteroate or H2Pte) to form dihydrofolate (7,8-dihydrofolate monoglutamate or H2Pte-Glu). Also catalyzes successive additions of L-glutamate to tetrahydrofolate or 10-formyltetrahydrofolate or 5,10-methylenetetrahydrofolate, leading to folylpolyglutamate derivatives.</text>
</comment>
<evidence type="ECO:0000256" key="17">
    <source>
        <dbReference type="ARBA" id="ARBA00047493"/>
    </source>
</evidence>
<evidence type="ECO:0000256" key="20">
    <source>
        <dbReference type="ARBA" id="ARBA00049161"/>
    </source>
</evidence>
<comment type="catalytic activity">
    <reaction evidence="17">
        <text>(6S)-5,6,7,8-tetrahydrofolyl-(gamma-L-Glu)(n) + L-glutamate + ATP = (6S)-5,6,7,8-tetrahydrofolyl-(gamma-L-Glu)(n+1) + ADP + phosphate + H(+)</text>
        <dbReference type="Rhea" id="RHEA:10580"/>
        <dbReference type="Rhea" id="RHEA-COMP:14738"/>
        <dbReference type="Rhea" id="RHEA-COMP:14740"/>
        <dbReference type="ChEBI" id="CHEBI:15378"/>
        <dbReference type="ChEBI" id="CHEBI:29985"/>
        <dbReference type="ChEBI" id="CHEBI:30616"/>
        <dbReference type="ChEBI" id="CHEBI:43474"/>
        <dbReference type="ChEBI" id="CHEBI:141005"/>
        <dbReference type="ChEBI" id="CHEBI:456216"/>
        <dbReference type="EC" id="6.3.2.17"/>
    </reaction>
</comment>
<sequence length="425" mass="45068">MRFQTLPDWLAWQETLHPRRIDLRLERVRAVWDALGLGPFACPVITVGGTNGKGSVVAYLDAVCRAAGYRTAAYTSPHVLRYNERIRVHGADATDAAICEAFARIDAARGEAPLTYFEFGTLAALTLFAEAAPDVVLLEVGLGGRLDAVNIIDADVAVVTSIGRDHMAWLGDTPAQIAFEKAGIFRAGRPAIIGQADAPPRLRERALEVGAVPLQLGREQNWRLDAGQWQWRGPDGRRRDALPAPALRGRFQYDNAAAALCALDCLRERLPVGNAAVRQGLQRVRLPGRFTVLPGRPTWVVDVAHNTQAAQALAQNLAALGCTGPRHAVVGLSADKEAAAVTGALADWVDTWHVLRAPGPRGMAEDALVAAIAAGVPGAAAQVHGSLDAAVASIRQGLSEDACVLVFGSFTLVEAALRSPGIAAV</sequence>
<gene>
    <name evidence="24" type="ORF">CKO31_18700</name>
</gene>
<evidence type="ECO:0000256" key="7">
    <source>
        <dbReference type="ARBA" id="ARBA00019357"/>
    </source>
</evidence>
<evidence type="ECO:0000256" key="12">
    <source>
        <dbReference type="ARBA" id="ARBA00022842"/>
    </source>
</evidence>
<dbReference type="NCBIfam" id="TIGR01499">
    <property type="entry name" value="folC"/>
    <property type="match status" value="1"/>
</dbReference>
<evidence type="ECO:0000256" key="6">
    <source>
        <dbReference type="ARBA" id="ARBA00013025"/>
    </source>
</evidence>
<dbReference type="InterPro" id="IPR013221">
    <property type="entry name" value="Mur_ligase_cen"/>
</dbReference>
<comment type="catalytic activity">
    <reaction evidence="20">
        <text>7,8-dihydropteroate + L-glutamate + ATP = 7,8-dihydrofolate + ADP + phosphate + H(+)</text>
        <dbReference type="Rhea" id="RHEA:23584"/>
        <dbReference type="ChEBI" id="CHEBI:15378"/>
        <dbReference type="ChEBI" id="CHEBI:17839"/>
        <dbReference type="ChEBI" id="CHEBI:29985"/>
        <dbReference type="ChEBI" id="CHEBI:30616"/>
        <dbReference type="ChEBI" id="CHEBI:43474"/>
        <dbReference type="ChEBI" id="CHEBI:57451"/>
        <dbReference type="ChEBI" id="CHEBI:456216"/>
        <dbReference type="EC" id="6.3.2.12"/>
    </reaction>
</comment>
<dbReference type="Pfam" id="PF08245">
    <property type="entry name" value="Mur_ligase_M"/>
    <property type="match status" value="1"/>
</dbReference>
<dbReference type="NCBIfam" id="NF008101">
    <property type="entry name" value="PRK10846.1"/>
    <property type="match status" value="1"/>
</dbReference>
<evidence type="ECO:0000256" key="8">
    <source>
        <dbReference type="ARBA" id="ARBA00022598"/>
    </source>
</evidence>
<keyword evidence="25" id="KW-1185">Reference proteome</keyword>
<dbReference type="SUPFAM" id="SSF53244">
    <property type="entry name" value="MurD-like peptide ligases, peptide-binding domain"/>
    <property type="match status" value="1"/>
</dbReference>
<dbReference type="PANTHER" id="PTHR11136">
    <property type="entry name" value="FOLYLPOLYGLUTAMATE SYNTHASE-RELATED"/>
    <property type="match status" value="1"/>
</dbReference>
<evidence type="ECO:0000256" key="2">
    <source>
        <dbReference type="ARBA" id="ARBA00004799"/>
    </source>
</evidence>
<keyword evidence="13" id="KW-0289">Folate biosynthesis</keyword>
<keyword evidence="10 21" id="KW-0547">Nucleotide-binding</keyword>
<protein>
    <recommendedName>
        <fullName evidence="7">Dihydrofolate synthase/folylpolyglutamate synthase</fullName>
        <ecNumber evidence="5">6.3.2.12</ecNumber>
        <ecNumber evidence="6">6.3.2.17</ecNumber>
    </recommendedName>
    <alternativeName>
        <fullName evidence="16">Folylpoly-gamma-glutamate synthetase-dihydrofolate synthetase</fullName>
    </alternativeName>
    <alternativeName>
        <fullName evidence="14">Folylpolyglutamate synthetase</fullName>
    </alternativeName>
    <alternativeName>
        <fullName evidence="15">Tetrahydrofolylpolyglutamate synthase</fullName>
    </alternativeName>
</protein>
<comment type="catalytic activity">
    <reaction evidence="19">
        <text>(6R)-5,10-methylenetetrahydrofolyl-(gamma-L-Glu)(n) + L-glutamate + ATP = (6R)-5,10-methylenetetrahydrofolyl-(gamma-L-Glu)(n+1) + ADP + phosphate + H(+)</text>
        <dbReference type="Rhea" id="RHEA:51912"/>
        <dbReference type="Rhea" id="RHEA-COMP:13257"/>
        <dbReference type="Rhea" id="RHEA-COMP:13258"/>
        <dbReference type="ChEBI" id="CHEBI:15378"/>
        <dbReference type="ChEBI" id="CHEBI:29985"/>
        <dbReference type="ChEBI" id="CHEBI:30616"/>
        <dbReference type="ChEBI" id="CHEBI:43474"/>
        <dbReference type="ChEBI" id="CHEBI:136572"/>
        <dbReference type="ChEBI" id="CHEBI:456216"/>
        <dbReference type="EC" id="6.3.2.17"/>
    </reaction>
</comment>
<feature type="domain" description="Mur ligase C-terminal" evidence="22">
    <location>
        <begin position="288"/>
        <end position="410"/>
    </location>
</feature>
<dbReference type="SUPFAM" id="SSF53623">
    <property type="entry name" value="MurD-like peptide ligases, catalytic domain"/>
    <property type="match status" value="1"/>
</dbReference>
<reference evidence="24 25" key="1">
    <citation type="journal article" date="2020" name="Microorganisms">
        <title>Osmotic Adaptation and Compatible Solute Biosynthesis of Phototrophic Bacteria as Revealed from Genome Analyses.</title>
        <authorList>
            <person name="Imhoff J.F."/>
            <person name="Rahn T."/>
            <person name="Kunzel S."/>
            <person name="Keller A."/>
            <person name="Neulinger S.C."/>
        </authorList>
    </citation>
    <scope>NUCLEOTIDE SEQUENCE [LARGE SCALE GENOMIC DNA]</scope>
    <source>
        <strain evidence="24 25">DSM 6210</strain>
    </source>
</reference>
<evidence type="ECO:0000256" key="4">
    <source>
        <dbReference type="ARBA" id="ARBA00008276"/>
    </source>
</evidence>
<evidence type="ECO:0000256" key="3">
    <source>
        <dbReference type="ARBA" id="ARBA00005150"/>
    </source>
</evidence>
<evidence type="ECO:0000256" key="13">
    <source>
        <dbReference type="ARBA" id="ARBA00022909"/>
    </source>
</evidence>
<keyword evidence="9" id="KW-0479">Metal-binding</keyword>
<evidence type="ECO:0000256" key="15">
    <source>
        <dbReference type="ARBA" id="ARBA00030592"/>
    </source>
</evidence>
<dbReference type="EC" id="6.3.2.17" evidence="6"/>
<dbReference type="Pfam" id="PF02875">
    <property type="entry name" value="Mur_ligase_C"/>
    <property type="match status" value="1"/>
</dbReference>
<keyword evidence="11 21" id="KW-0067">ATP-binding</keyword>
<evidence type="ECO:0000256" key="18">
    <source>
        <dbReference type="ARBA" id="ARBA00047808"/>
    </source>
</evidence>
<evidence type="ECO:0000256" key="9">
    <source>
        <dbReference type="ARBA" id="ARBA00022723"/>
    </source>
</evidence>
<comment type="catalytic activity">
    <reaction evidence="18">
        <text>10-formyltetrahydrofolyl-(gamma-L-Glu)(n) + L-glutamate + ATP = 10-formyltetrahydrofolyl-(gamma-L-Glu)(n+1) + ADP + phosphate + H(+)</text>
        <dbReference type="Rhea" id="RHEA:51904"/>
        <dbReference type="Rhea" id="RHEA-COMP:13088"/>
        <dbReference type="Rhea" id="RHEA-COMP:14300"/>
        <dbReference type="ChEBI" id="CHEBI:15378"/>
        <dbReference type="ChEBI" id="CHEBI:29985"/>
        <dbReference type="ChEBI" id="CHEBI:30616"/>
        <dbReference type="ChEBI" id="CHEBI:43474"/>
        <dbReference type="ChEBI" id="CHEBI:134413"/>
        <dbReference type="ChEBI" id="CHEBI:456216"/>
        <dbReference type="EC" id="6.3.2.17"/>
    </reaction>
</comment>
<accession>A0ABS1CLC7</accession>
<dbReference type="Gene3D" id="3.40.1190.10">
    <property type="entry name" value="Mur-like, catalytic domain"/>
    <property type="match status" value="1"/>
</dbReference>
<proteinExistence type="inferred from homology"/>
<dbReference type="Gene3D" id="3.90.190.20">
    <property type="entry name" value="Mur ligase, C-terminal domain"/>
    <property type="match status" value="1"/>
</dbReference>
<evidence type="ECO:0000259" key="22">
    <source>
        <dbReference type="Pfam" id="PF02875"/>
    </source>
</evidence>
<evidence type="ECO:0000256" key="16">
    <source>
        <dbReference type="ARBA" id="ARBA00032510"/>
    </source>
</evidence>
<name>A0ABS1CLC7_9GAMM</name>
<evidence type="ECO:0000256" key="10">
    <source>
        <dbReference type="ARBA" id="ARBA00022741"/>
    </source>
</evidence>
<evidence type="ECO:0000313" key="25">
    <source>
        <dbReference type="Proteomes" id="UP000748752"/>
    </source>
</evidence>
<dbReference type="Proteomes" id="UP000748752">
    <property type="component" value="Unassembled WGS sequence"/>
</dbReference>
<dbReference type="EC" id="6.3.2.12" evidence="5"/>
<comment type="caution">
    <text evidence="24">The sequence shown here is derived from an EMBL/GenBank/DDBJ whole genome shotgun (WGS) entry which is preliminary data.</text>
</comment>